<dbReference type="EMBL" id="OU963894">
    <property type="protein sequence ID" value="CAH0397545.1"/>
    <property type="molecule type" value="Genomic_DNA"/>
</dbReference>
<dbReference type="InterPro" id="IPR013783">
    <property type="entry name" value="Ig-like_fold"/>
</dbReference>
<protein>
    <recommendedName>
        <fullName evidence="2">Ig-like domain-containing protein</fullName>
    </recommendedName>
</protein>
<dbReference type="SUPFAM" id="SSF48726">
    <property type="entry name" value="Immunoglobulin"/>
    <property type="match status" value="1"/>
</dbReference>
<evidence type="ECO:0000313" key="3">
    <source>
        <dbReference type="EMBL" id="CAH0397545.1"/>
    </source>
</evidence>
<reference evidence="3" key="1">
    <citation type="submission" date="2021-12" db="EMBL/GenBank/DDBJ databases">
        <authorList>
            <person name="King R."/>
        </authorList>
    </citation>
    <scope>NUCLEOTIDE SEQUENCE</scope>
</reference>
<keyword evidence="1" id="KW-0812">Transmembrane</keyword>
<dbReference type="Gene3D" id="2.60.40.10">
    <property type="entry name" value="Immunoglobulins"/>
    <property type="match status" value="1"/>
</dbReference>
<organism evidence="3 4">
    <name type="scientific">Chilo suppressalis</name>
    <name type="common">Asiatic rice borer moth</name>
    <dbReference type="NCBI Taxonomy" id="168631"/>
    <lineage>
        <taxon>Eukaryota</taxon>
        <taxon>Metazoa</taxon>
        <taxon>Ecdysozoa</taxon>
        <taxon>Arthropoda</taxon>
        <taxon>Hexapoda</taxon>
        <taxon>Insecta</taxon>
        <taxon>Pterygota</taxon>
        <taxon>Neoptera</taxon>
        <taxon>Endopterygota</taxon>
        <taxon>Lepidoptera</taxon>
        <taxon>Glossata</taxon>
        <taxon>Ditrysia</taxon>
        <taxon>Pyraloidea</taxon>
        <taxon>Crambidae</taxon>
        <taxon>Crambinae</taxon>
        <taxon>Chilo</taxon>
    </lineage>
</organism>
<proteinExistence type="predicted"/>
<keyword evidence="1" id="KW-0472">Membrane</keyword>
<dbReference type="CDD" id="cd00096">
    <property type="entry name" value="Ig"/>
    <property type="match status" value="1"/>
</dbReference>
<accession>A0ABN8AUZ1</accession>
<feature type="transmembrane region" description="Helical" evidence="1">
    <location>
        <begin position="156"/>
        <end position="179"/>
    </location>
</feature>
<evidence type="ECO:0000259" key="2">
    <source>
        <dbReference type="PROSITE" id="PS50835"/>
    </source>
</evidence>
<dbReference type="Pfam" id="PF13927">
    <property type="entry name" value="Ig_3"/>
    <property type="match status" value="1"/>
</dbReference>
<name>A0ABN8AUZ1_CHISP</name>
<dbReference type="InterPro" id="IPR036179">
    <property type="entry name" value="Ig-like_dom_sf"/>
</dbReference>
<keyword evidence="4" id="KW-1185">Reference proteome</keyword>
<dbReference type="PROSITE" id="PS50835">
    <property type="entry name" value="IG_LIKE"/>
    <property type="match status" value="1"/>
</dbReference>
<gene>
    <name evidence="3" type="ORF">CHILSU_LOCUS617</name>
</gene>
<dbReference type="InterPro" id="IPR007110">
    <property type="entry name" value="Ig-like_dom"/>
</dbReference>
<feature type="domain" description="Ig-like" evidence="2">
    <location>
        <begin position="28"/>
        <end position="144"/>
    </location>
</feature>
<dbReference type="Proteomes" id="UP001153292">
    <property type="component" value="Chromosome 1"/>
</dbReference>
<evidence type="ECO:0000256" key="1">
    <source>
        <dbReference type="SAM" id="Phobius"/>
    </source>
</evidence>
<keyword evidence="1" id="KW-1133">Transmembrane helix</keyword>
<sequence>MDNYAISCRSEKIYETCPLLSKIIRQIPDYEMTSTCLLKSSSNSTKTTASYDDINGTLVQMAENGHIALTCTVGGTSPRIKWYKDNNLLNNSYRNNMANKEEPHLTIDIYNTLYILRATRGEEGNYYCTMNNIKIRKYTIKIVSMAKIHNQDFIRYSIYLGFILSLTFTCYCAGLCVAWHRRGSFADPHNLQYNIKRKIAP</sequence>
<evidence type="ECO:0000313" key="4">
    <source>
        <dbReference type="Proteomes" id="UP001153292"/>
    </source>
</evidence>